<dbReference type="Gene3D" id="3.40.50.300">
    <property type="entry name" value="P-loop containing nucleotide triphosphate hydrolases"/>
    <property type="match status" value="1"/>
</dbReference>
<dbReference type="PANTHER" id="PTHR44533:SF4">
    <property type="entry name" value="DEAD_H RNA HELICASE, PUTATIVE-RELATED"/>
    <property type="match status" value="1"/>
</dbReference>
<evidence type="ECO:0000256" key="3">
    <source>
        <dbReference type="SAM" id="MobiDB-lite"/>
    </source>
</evidence>
<dbReference type="InterPro" id="IPR011545">
    <property type="entry name" value="DEAD/DEAH_box_helicase_dom"/>
</dbReference>
<protein>
    <recommendedName>
        <fullName evidence="4">DEAD/DEAH-box helicase domain-containing protein</fullName>
    </recommendedName>
</protein>
<feature type="region of interest" description="Disordered" evidence="3">
    <location>
        <begin position="26"/>
        <end position="68"/>
    </location>
</feature>
<keyword evidence="2" id="KW-0347">Helicase</keyword>
<feature type="compositionally biased region" description="Basic residues" evidence="3">
    <location>
        <begin position="57"/>
        <end position="67"/>
    </location>
</feature>
<feature type="domain" description="DEAD/DEAH-box helicase" evidence="4">
    <location>
        <begin position="210"/>
        <end position="312"/>
    </location>
</feature>
<keyword evidence="2" id="KW-0547">Nucleotide-binding</keyword>
<dbReference type="GO" id="GO:0004386">
    <property type="term" value="F:helicase activity"/>
    <property type="evidence" value="ECO:0007669"/>
    <property type="project" value="UniProtKB-KW"/>
</dbReference>
<dbReference type="Pfam" id="PF00270">
    <property type="entry name" value="DEAD"/>
    <property type="match status" value="1"/>
</dbReference>
<evidence type="ECO:0000256" key="1">
    <source>
        <dbReference type="ARBA" id="ARBA00022801"/>
    </source>
</evidence>
<keyword evidence="2" id="KW-0067">ATP-binding</keyword>
<feature type="compositionally biased region" description="Polar residues" evidence="3">
    <location>
        <begin position="44"/>
        <end position="55"/>
    </location>
</feature>
<dbReference type="GO" id="GO:0005737">
    <property type="term" value="C:cytoplasm"/>
    <property type="evidence" value="ECO:0007669"/>
    <property type="project" value="TreeGrafter"/>
</dbReference>
<gene>
    <name evidence="5" type="ORF">M501DRAFT_1059989</name>
</gene>
<comment type="caution">
    <text evidence="5">The sequence shown here is derived from an EMBL/GenBank/DDBJ whole genome shotgun (WGS) entry which is preliminary data.</text>
</comment>
<keyword evidence="1" id="KW-0378">Hydrolase</keyword>
<evidence type="ECO:0000313" key="6">
    <source>
        <dbReference type="Proteomes" id="UP000799429"/>
    </source>
</evidence>
<dbReference type="GO" id="GO:0005524">
    <property type="term" value="F:ATP binding"/>
    <property type="evidence" value="ECO:0007669"/>
    <property type="project" value="InterPro"/>
</dbReference>
<dbReference type="PANTHER" id="PTHR44533">
    <property type="entry name" value="DEAD/H RNA HELICASE, PUTATIVE-RELATED"/>
    <property type="match status" value="1"/>
</dbReference>
<dbReference type="OrthoDB" id="2320933at2759"/>
<sequence>MQAYGASLTNAAGKVLEPETIIAGQSSQASRSTKIVHKIKSTKAQKQANETSSNGCKKPRNPTKKGGKAAALEAAANLKKSKYKQIMSNPNVELRYTLARTYIQNLDMSGLRRQEIELFMIDCLLRIWTDSNKSKDTSPRLDISALIWGAHLRLSKVEVGMTVTIIAALQTISKALELLEVTFQNNCSDRTLAFSYMNVNILTQKYGDAWQRKVLDAIDKEESLIVVAPTSSGKTFISFYAMKKILQASDDNVAICVAPTKALLNPIAAEIQARFSKAFRHPGRSIWGIHTRDFCINNPTGSQILVILPHVLQIM</sequence>
<proteinExistence type="predicted"/>
<feature type="compositionally biased region" description="Basic residues" evidence="3">
    <location>
        <begin position="34"/>
        <end position="43"/>
    </location>
</feature>
<keyword evidence="6" id="KW-1185">Reference proteome</keyword>
<evidence type="ECO:0000259" key="4">
    <source>
        <dbReference type="Pfam" id="PF00270"/>
    </source>
</evidence>
<evidence type="ECO:0000313" key="5">
    <source>
        <dbReference type="EMBL" id="KAF2836601.1"/>
    </source>
</evidence>
<name>A0A9P4S6I0_9PEZI</name>
<dbReference type="Proteomes" id="UP000799429">
    <property type="component" value="Unassembled WGS sequence"/>
</dbReference>
<organism evidence="5 6">
    <name type="scientific">Patellaria atrata CBS 101060</name>
    <dbReference type="NCBI Taxonomy" id="1346257"/>
    <lineage>
        <taxon>Eukaryota</taxon>
        <taxon>Fungi</taxon>
        <taxon>Dikarya</taxon>
        <taxon>Ascomycota</taxon>
        <taxon>Pezizomycotina</taxon>
        <taxon>Dothideomycetes</taxon>
        <taxon>Dothideomycetes incertae sedis</taxon>
        <taxon>Patellariales</taxon>
        <taxon>Patellariaceae</taxon>
        <taxon>Patellaria</taxon>
    </lineage>
</organism>
<dbReference type="AlphaFoldDB" id="A0A9P4S6I0"/>
<reference evidence="5" key="1">
    <citation type="journal article" date="2020" name="Stud. Mycol.">
        <title>101 Dothideomycetes genomes: a test case for predicting lifestyles and emergence of pathogens.</title>
        <authorList>
            <person name="Haridas S."/>
            <person name="Albert R."/>
            <person name="Binder M."/>
            <person name="Bloem J."/>
            <person name="Labutti K."/>
            <person name="Salamov A."/>
            <person name="Andreopoulos B."/>
            <person name="Baker S."/>
            <person name="Barry K."/>
            <person name="Bills G."/>
            <person name="Bluhm B."/>
            <person name="Cannon C."/>
            <person name="Castanera R."/>
            <person name="Culley D."/>
            <person name="Daum C."/>
            <person name="Ezra D."/>
            <person name="Gonzalez J."/>
            <person name="Henrissat B."/>
            <person name="Kuo A."/>
            <person name="Liang C."/>
            <person name="Lipzen A."/>
            <person name="Lutzoni F."/>
            <person name="Magnuson J."/>
            <person name="Mondo S."/>
            <person name="Nolan M."/>
            <person name="Ohm R."/>
            <person name="Pangilinan J."/>
            <person name="Park H.-J."/>
            <person name="Ramirez L."/>
            <person name="Alfaro M."/>
            <person name="Sun H."/>
            <person name="Tritt A."/>
            <person name="Yoshinaga Y."/>
            <person name="Zwiers L.-H."/>
            <person name="Turgeon B."/>
            <person name="Goodwin S."/>
            <person name="Spatafora J."/>
            <person name="Crous P."/>
            <person name="Grigoriev I."/>
        </authorList>
    </citation>
    <scope>NUCLEOTIDE SEQUENCE</scope>
    <source>
        <strain evidence="5">CBS 101060</strain>
    </source>
</reference>
<dbReference type="InterPro" id="IPR027417">
    <property type="entry name" value="P-loop_NTPase"/>
</dbReference>
<dbReference type="GO" id="GO:0003676">
    <property type="term" value="F:nucleic acid binding"/>
    <property type="evidence" value="ECO:0007669"/>
    <property type="project" value="InterPro"/>
</dbReference>
<accession>A0A9P4S6I0</accession>
<dbReference type="InterPro" id="IPR052431">
    <property type="entry name" value="SKI2_subfamily_helicases"/>
</dbReference>
<dbReference type="GO" id="GO:0016787">
    <property type="term" value="F:hydrolase activity"/>
    <property type="evidence" value="ECO:0007669"/>
    <property type="project" value="UniProtKB-KW"/>
</dbReference>
<evidence type="ECO:0000256" key="2">
    <source>
        <dbReference type="ARBA" id="ARBA00022806"/>
    </source>
</evidence>
<dbReference type="SUPFAM" id="SSF52540">
    <property type="entry name" value="P-loop containing nucleoside triphosphate hydrolases"/>
    <property type="match status" value="1"/>
</dbReference>
<dbReference type="EMBL" id="MU006103">
    <property type="protein sequence ID" value="KAF2836601.1"/>
    <property type="molecule type" value="Genomic_DNA"/>
</dbReference>